<dbReference type="InterPro" id="IPR025857">
    <property type="entry name" value="MacB_PCD"/>
</dbReference>
<evidence type="ECO:0000313" key="13">
    <source>
        <dbReference type="EMBL" id="TLG74212.1"/>
    </source>
</evidence>
<organism evidence="13 14">
    <name type="scientific">Culicoidibacter larvae</name>
    <dbReference type="NCBI Taxonomy" id="2579976"/>
    <lineage>
        <taxon>Bacteria</taxon>
        <taxon>Bacillati</taxon>
        <taxon>Bacillota</taxon>
        <taxon>Culicoidibacteria</taxon>
        <taxon>Culicoidibacterales</taxon>
        <taxon>Culicoidibacteraceae</taxon>
        <taxon>Culicoidibacter</taxon>
    </lineage>
</organism>
<feature type="transmembrane region" description="Helical" evidence="11">
    <location>
        <begin position="582"/>
        <end position="604"/>
    </location>
</feature>
<feature type="transmembrane region" description="Helical" evidence="11">
    <location>
        <begin position="624"/>
        <end position="647"/>
    </location>
</feature>
<dbReference type="SMART" id="SM00382">
    <property type="entry name" value="AAA"/>
    <property type="match status" value="1"/>
</dbReference>
<dbReference type="EMBL" id="VBWP01000004">
    <property type="protein sequence ID" value="TLG74212.1"/>
    <property type="molecule type" value="Genomic_DNA"/>
</dbReference>
<evidence type="ECO:0000256" key="2">
    <source>
        <dbReference type="ARBA" id="ARBA00022448"/>
    </source>
</evidence>
<dbReference type="SUPFAM" id="SSF52540">
    <property type="entry name" value="P-loop containing nucleoside triphosphate hydrolases"/>
    <property type="match status" value="1"/>
</dbReference>
<evidence type="ECO:0000256" key="9">
    <source>
        <dbReference type="ARBA" id="ARBA00023136"/>
    </source>
</evidence>
<comment type="similarity">
    <text evidence="10">Belongs to the ABC transporter superfamily. Macrolide exporter (TC 3.A.1.122) family.</text>
</comment>
<protein>
    <submittedName>
        <fullName evidence="13">ATP-binding cassette domain-containing protein</fullName>
    </submittedName>
</protein>
<dbReference type="GO" id="GO:0098796">
    <property type="term" value="C:membrane protein complex"/>
    <property type="evidence" value="ECO:0007669"/>
    <property type="project" value="UniProtKB-ARBA"/>
</dbReference>
<feature type="domain" description="ABC transporter" evidence="12">
    <location>
        <begin position="4"/>
        <end position="243"/>
    </location>
</feature>
<comment type="subcellular location">
    <subcellularLocation>
        <location evidence="1">Cell inner membrane</location>
        <topology evidence="1">Multi-pass membrane protein</topology>
    </subcellularLocation>
</comment>
<keyword evidence="8 11" id="KW-1133">Transmembrane helix</keyword>
<dbReference type="InterPro" id="IPR003439">
    <property type="entry name" value="ABC_transporter-like_ATP-bd"/>
</dbReference>
<keyword evidence="7 13" id="KW-0067">ATP-binding</keyword>
<keyword evidence="4" id="KW-0997">Cell inner membrane</keyword>
<comment type="caution">
    <text evidence="13">The sequence shown here is derived from an EMBL/GenBank/DDBJ whole genome shotgun (WGS) entry which is preliminary data.</text>
</comment>
<name>A0A5R8QCI0_9FIRM</name>
<evidence type="ECO:0000256" key="6">
    <source>
        <dbReference type="ARBA" id="ARBA00022741"/>
    </source>
</evidence>
<gene>
    <name evidence="13" type="ORF">FEZ08_05765</name>
</gene>
<proteinExistence type="inferred from homology"/>
<dbReference type="InterPro" id="IPR017871">
    <property type="entry name" value="ABC_transporter-like_CS"/>
</dbReference>
<sequence>MHLLELKDINKYYKIAGNQKFHVLKDVNVSFDRGELISIVGESGSGKSTLMNLIGGLDSDFSGQLLVDGQNIGEFSVKELDRYRKNKVGFVFQSFNLISHLSVLDNVTIAMTLSNVSKKERVKRAEQILTEVGLKDHMHKKPNQLSGGQKQRVAIARALINDPEIIIADEPTGALDSETTTQVLDLITKIAQKGKLVIMVTHSEKVAARSSRIVRIADGAIIEDSEGIDLPVNIEATAGVAKDKQNLSFFSAIKLALNNMREKFARNLLVSIGGSIGIASVVLMLALGNGLTGYVNASLNDMVNPLVVEVNMPAAEDDSNDASNPAMNAPAMSMLKPAVAFEQKDIDTLTAIDHVDKVEKGYSLTMGGGNSASYGDKSSSIMMFSTISDNVSDNMIVAGDRPGKNEIIINSGLIDGLGLTEENAIGKEIEVAIVVNQEILKQPFTISGIYDTGMQQMSAIGTAYVNYDDLEQMMADNDITLSPTTLYLISDDAANTDAIKAKVKDLGYKGSNQEAMLSQFTNILDILTYVLTAISAISLIVSAIMILVVLYISVVERTQEIGVLKAIGARSKDIRRIFTSEAFLIGLFSGLIGITFAGVIAYFVNMASDATFGAAVVGLTWEYLALGLIISIIISMISGLIPASMAARLDPVESLRHE</sequence>
<dbReference type="AlphaFoldDB" id="A0A5R8QCI0"/>
<keyword evidence="14" id="KW-1185">Reference proteome</keyword>
<dbReference type="Pfam" id="PF00005">
    <property type="entry name" value="ABC_tran"/>
    <property type="match status" value="1"/>
</dbReference>
<evidence type="ECO:0000256" key="10">
    <source>
        <dbReference type="ARBA" id="ARBA00038388"/>
    </source>
</evidence>
<dbReference type="OrthoDB" id="2079174at2"/>
<evidence type="ECO:0000256" key="4">
    <source>
        <dbReference type="ARBA" id="ARBA00022519"/>
    </source>
</evidence>
<evidence type="ECO:0000256" key="1">
    <source>
        <dbReference type="ARBA" id="ARBA00004429"/>
    </source>
</evidence>
<dbReference type="PROSITE" id="PS50893">
    <property type="entry name" value="ABC_TRANSPORTER_2"/>
    <property type="match status" value="1"/>
</dbReference>
<dbReference type="InterPro" id="IPR003593">
    <property type="entry name" value="AAA+_ATPase"/>
</dbReference>
<dbReference type="FunFam" id="3.40.50.300:FF:000032">
    <property type="entry name" value="Export ABC transporter ATP-binding protein"/>
    <property type="match status" value="1"/>
</dbReference>
<dbReference type="Proteomes" id="UP000306912">
    <property type="component" value="Unassembled WGS sequence"/>
</dbReference>
<evidence type="ECO:0000259" key="12">
    <source>
        <dbReference type="PROSITE" id="PS50893"/>
    </source>
</evidence>
<dbReference type="InterPro" id="IPR017911">
    <property type="entry name" value="MacB-like_ATP-bd"/>
</dbReference>
<keyword evidence="3" id="KW-1003">Cell membrane</keyword>
<accession>A0A5R8QCI0</accession>
<evidence type="ECO:0000256" key="5">
    <source>
        <dbReference type="ARBA" id="ARBA00022692"/>
    </source>
</evidence>
<evidence type="ECO:0000256" key="7">
    <source>
        <dbReference type="ARBA" id="ARBA00022840"/>
    </source>
</evidence>
<dbReference type="GO" id="GO:0005886">
    <property type="term" value="C:plasma membrane"/>
    <property type="evidence" value="ECO:0007669"/>
    <property type="project" value="UniProtKB-SubCell"/>
</dbReference>
<evidence type="ECO:0000313" key="14">
    <source>
        <dbReference type="Proteomes" id="UP000306912"/>
    </source>
</evidence>
<keyword evidence="6" id="KW-0547">Nucleotide-binding</keyword>
<keyword evidence="5 11" id="KW-0812">Transmembrane</keyword>
<keyword evidence="2" id="KW-0813">Transport</keyword>
<evidence type="ECO:0000256" key="8">
    <source>
        <dbReference type="ARBA" id="ARBA00022989"/>
    </source>
</evidence>
<evidence type="ECO:0000256" key="11">
    <source>
        <dbReference type="SAM" id="Phobius"/>
    </source>
</evidence>
<feature type="transmembrane region" description="Helical" evidence="11">
    <location>
        <begin position="526"/>
        <end position="552"/>
    </location>
</feature>
<dbReference type="CDD" id="cd03255">
    <property type="entry name" value="ABC_MJ0796_LolCDE_FtsE"/>
    <property type="match status" value="1"/>
</dbReference>
<dbReference type="Pfam" id="PF02687">
    <property type="entry name" value="FtsX"/>
    <property type="match status" value="1"/>
</dbReference>
<dbReference type="GO" id="GO:0016887">
    <property type="term" value="F:ATP hydrolysis activity"/>
    <property type="evidence" value="ECO:0007669"/>
    <property type="project" value="InterPro"/>
</dbReference>
<dbReference type="PROSITE" id="PS00211">
    <property type="entry name" value="ABC_TRANSPORTER_1"/>
    <property type="match status" value="1"/>
</dbReference>
<keyword evidence="9 11" id="KW-0472">Membrane</keyword>
<dbReference type="RefSeq" id="WP_138190764.1">
    <property type="nucleotide sequence ID" value="NZ_VBWP01000004.1"/>
</dbReference>
<dbReference type="GO" id="GO:0005524">
    <property type="term" value="F:ATP binding"/>
    <property type="evidence" value="ECO:0007669"/>
    <property type="project" value="UniProtKB-KW"/>
</dbReference>
<dbReference type="InterPro" id="IPR027417">
    <property type="entry name" value="P-loop_NTPase"/>
</dbReference>
<dbReference type="PANTHER" id="PTHR42798">
    <property type="entry name" value="LIPOPROTEIN-RELEASING SYSTEM ATP-BINDING PROTEIN LOLD"/>
    <property type="match status" value="1"/>
</dbReference>
<dbReference type="InterPro" id="IPR003838">
    <property type="entry name" value="ABC3_permease_C"/>
</dbReference>
<dbReference type="GO" id="GO:0022857">
    <property type="term" value="F:transmembrane transporter activity"/>
    <property type="evidence" value="ECO:0007669"/>
    <property type="project" value="UniProtKB-ARBA"/>
</dbReference>
<reference evidence="13 14" key="1">
    <citation type="submission" date="2019-05" db="EMBL/GenBank/DDBJ databases">
        <title>Culicoidintestinum kansasii gen. nov., sp. nov. from the gastrointestinal tract of the biting midge, Culicoides sonorensis.</title>
        <authorList>
            <person name="Neupane S."/>
            <person name="Ghosh A."/>
            <person name="Gunther S."/>
            <person name="Martin K."/>
            <person name="Zurek L."/>
        </authorList>
    </citation>
    <scope>NUCLEOTIDE SEQUENCE [LARGE SCALE GENOMIC DNA]</scope>
    <source>
        <strain evidence="13 14">CS-1</strain>
    </source>
</reference>
<feature type="transmembrane region" description="Helical" evidence="11">
    <location>
        <begin position="268"/>
        <end position="288"/>
    </location>
</feature>
<dbReference type="PANTHER" id="PTHR42798:SF6">
    <property type="entry name" value="CELL DIVISION ATP-BINDING PROTEIN FTSE"/>
    <property type="match status" value="1"/>
</dbReference>
<evidence type="ECO:0000256" key="3">
    <source>
        <dbReference type="ARBA" id="ARBA00022475"/>
    </source>
</evidence>
<dbReference type="InParanoid" id="A0A5R8QCI0"/>
<dbReference type="Pfam" id="PF12704">
    <property type="entry name" value="MacB_PCD"/>
    <property type="match status" value="1"/>
</dbReference>
<dbReference type="Gene3D" id="3.40.50.300">
    <property type="entry name" value="P-loop containing nucleotide triphosphate hydrolases"/>
    <property type="match status" value="1"/>
</dbReference>